<dbReference type="Pfam" id="PF12146">
    <property type="entry name" value="Hydrolase_4"/>
    <property type="match status" value="1"/>
</dbReference>
<proteinExistence type="predicted"/>
<organism evidence="2 3">
    <name type="scientific">Paracoccus sulfuroxidans</name>
    <dbReference type="NCBI Taxonomy" id="384678"/>
    <lineage>
        <taxon>Bacteria</taxon>
        <taxon>Pseudomonadati</taxon>
        <taxon>Pseudomonadota</taxon>
        <taxon>Alphaproteobacteria</taxon>
        <taxon>Rhodobacterales</taxon>
        <taxon>Paracoccaceae</taxon>
        <taxon>Paracoccus</taxon>
    </lineage>
</organism>
<dbReference type="Gene3D" id="3.40.50.1820">
    <property type="entry name" value="alpha/beta hydrolase"/>
    <property type="match status" value="1"/>
</dbReference>
<dbReference type="SUPFAM" id="SSF53474">
    <property type="entry name" value="alpha/beta-Hydrolases"/>
    <property type="match status" value="1"/>
</dbReference>
<keyword evidence="3" id="KW-1185">Reference proteome</keyword>
<dbReference type="InterPro" id="IPR051044">
    <property type="entry name" value="MAG_DAG_Lipase"/>
</dbReference>
<dbReference type="Proteomes" id="UP000316225">
    <property type="component" value="Unassembled WGS sequence"/>
</dbReference>
<name>A0A562NX07_9RHOB</name>
<evidence type="ECO:0000313" key="3">
    <source>
        <dbReference type="Proteomes" id="UP000316225"/>
    </source>
</evidence>
<dbReference type="EMBL" id="VLKU01000002">
    <property type="protein sequence ID" value="TWI36768.1"/>
    <property type="molecule type" value="Genomic_DNA"/>
</dbReference>
<dbReference type="InterPro" id="IPR029058">
    <property type="entry name" value="AB_hydrolase_fold"/>
</dbReference>
<dbReference type="PANTHER" id="PTHR11614">
    <property type="entry name" value="PHOSPHOLIPASE-RELATED"/>
    <property type="match status" value="1"/>
</dbReference>
<reference evidence="2 3" key="1">
    <citation type="journal article" date="2015" name="Stand. Genomic Sci.">
        <title>Genomic Encyclopedia of Bacterial and Archaeal Type Strains, Phase III: the genomes of soil and plant-associated and newly described type strains.</title>
        <authorList>
            <person name="Whitman W.B."/>
            <person name="Woyke T."/>
            <person name="Klenk H.P."/>
            <person name="Zhou Y."/>
            <person name="Lilburn T.G."/>
            <person name="Beck B.J."/>
            <person name="De Vos P."/>
            <person name="Vandamme P."/>
            <person name="Eisen J.A."/>
            <person name="Garrity G."/>
            <person name="Hugenholtz P."/>
            <person name="Kyrpides N.C."/>
        </authorList>
    </citation>
    <scope>NUCLEOTIDE SEQUENCE [LARGE SCALE GENOMIC DNA]</scope>
    <source>
        <strain evidence="2 3">CGMCC 1.5364</strain>
    </source>
</reference>
<dbReference type="InterPro" id="IPR022742">
    <property type="entry name" value="Hydrolase_4"/>
</dbReference>
<evidence type="ECO:0000313" key="2">
    <source>
        <dbReference type="EMBL" id="TWI36768.1"/>
    </source>
</evidence>
<gene>
    <name evidence="2" type="ORF">IQ24_00551</name>
</gene>
<protein>
    <submittedName>
        <fullName evidence="2">Lysophospholipase</fullName>
    </submittedName>
</protein>
<accession>A0A562NX07</accession>
<comment type="caution">
    <text evidence="2">The sequence shown here is derived from an EMBL/GenBank/DDBJ whole genome shotgun (WGS) entry which is preliminary data.</text>
</comment>
<sequence>MTPAPYNSLPGDKLPSARAFWLRTEDGVRLRAGHWQAEPRIGTVLLFNGRTEFLEKYEEVATDLNSAGYDVLSLDWRGQGLSDRLLKDPRPSHVARFADYQRDVVELIIAAQELNLPKPWHLLAHSMGGALGLAALADGLPVATAVFTAPMWGINLHGLPLWAAKALAKGADRLGFGAHPAILSGGYECFILKENYTANPLTQDGLRWCRLLAQTVQWPEIALGGATYHWVGEALEECARLIDLPAPEVPTLVAFSPTDPIISPAAIRARVASWPGAEVMELEGCRHEPMIERNLWRTPFLEAAVAHFDKAIPAAT</sequence>
<dbReference type="RefSeq" id="WP_145396201.1">
    <property type="nucleotide sequence ID" value="NZ_VLKU01000002.1"/>
</dbReference>
<feature type="domain" description="Serine aminopeptidase S33" evidence="1">
    <location>
        <begin position="42"/>
        <end position="293"/>
    </location>
</feature>
<evidence type="ECO:0000259" key="1">
    <source>
        <dbReference type="Pfam" id="PF12146"/>
    </source>
</evidence>
<dbReference type="OrthoDB" id="9788260at2"/>
<dbReference type="AlphaFoldDB" id="A0A562NX07"/>